<dbReference type="PROSITE" id="PS50011">
    <property type="entry name" value="PROTEIN_KINASE_DOM"/>
    <property type="match status" value="1"/>
</dbReference>
<reference evidence="2" key="1">
    <citation type="journal article" date="2014" name="Int. J. Syst. Evol. Microbiol.">
        <title>Complete genome sequence of Corynebacterium casei LMG S-19264T (=DSM 44701T), isolated from a smear-ripened cheese.</title>
        <authorList>
            <consortium name="US DOE Joint Genome Institute (JGI-PGF)"/>
            <person name="Walter F."/>
            <person name="Albersmeier A."/>
            <person name="Kalinowski J."/>
            <person name="Ruckert C."/>
        </authorList>
    </citation>
    <scope>NUCLEOTIDE SEQUENCE</scope>
    <source>
        <strain evidence="2">JCM 13919</strain>
    </source>
</reference>
<dbReference type="InterPro" id="IPR011009">
    <property type="entry name" value="Kinase-like_dom_sf"/>
</dbReference>
<reference evidence="2" key="2">
    <citation type="submission" date="2020-09" db="EMBL/GenBank/DDBJ databases">
        <authorList>
            <person name="Sun Q."/>
            <person name="Ohkuma M."/>
        </authorList>
    </citation>
    <scope>NUCLEOTIDE SEQUENCE</scope>
    <source>
        <strain evidence="2">JCM 13919</strain>
    </source>
</reference>
<dbReference type="SUPFAM" id="SSF56112">
    <property type="entry name" value="Protein kinase-like (PK-like)"/>
    <property type="match status" value="1"/>
</dbReference>
<sequence>MSQRADHLAVYPNYLLSTQYIDTLSYLFLKKQPGKEFYYLLIPVNAWRPNIQTRFKLSIKLLTALKEQVHDQGLVHRDIKPENILVAIEKNVIQVNIIDFAFACPLGEQPLFGVGTPDFIAPECYKPEGNILSELPTADYTIDVYAMAIVLKELWASDKPPISVLTNENLDEYLKPIHANSLAGENLSFVEYVTLFRIILAMAEPRPENRISLTQAIEHITSLMTSVFERHKLEAFERTQKQRLSAQRYKLTKIVPEPTESVEIGSLSHSTASVHNHTASSEQKTGRPWCSFFKKAIFCCTKHNSQVLPVEHVSSAARVTTLELHPNL</sequence>
<dbReference type="AlphaFoldDB" id="A0A917N868"/>
<dbReference type="PROSITE" id="PS00108">
    <property type="entry name" value="PROTEIN_KINASE_ST"/>
    <property type="match status" value="1"/>
</dbReference>
<dbReference type="PANTHER" id="PTHR44167:SF24">
    <property type="entry name" value="SERINE_THREONINE-PROTEIN KINASE CHK2"/>
    <property type="match status" value="1"/>
</dbReference>
<dbReference type="GO" id="GO:0005524">
    <property type="term" value="F:ATP binding"/>
    <property type="evidence" value="ECO:0007669"/>
    <property type="project" value="InterPro"/>
</dbReference>
<name>A0A917N868_9GAMM</name>
<feature type="domain" description="Protein kinase" evidence="1">
    <location>
        <begin position="1"/>
        <end position="222"/>
    </location>
</feature>
<evidence type="ECO:0000313" key="2">
    <source>
        <dbReference type="EMBL" id="GGI76986.1"/>
    </source>
</evidence>
<dbReference type="InterPro" id="IPR000719">
    <property type="entry name" value="Prot_kinase_dom"/>
</dbReference>
<organism evidence="2 3">
    <name type="scientific">Legionella impletisoli</name>
    <dbReference type="NCBI Taxonomy" id="343510"/>
    <lineage>
        <taxon>Bacteria</taxon>
        <taxon>Pseudomonadati</taxon>
        <taxon>Pseudomonadota</taxon>
        <taxon>Gammaproteobacteria</taxon>
        <taxon>Legionellales</taxon>
        <taxon>Legionellaceae</taxon>
        <taxon>Legionella</taxon>
    </lineage>
</organism>
<dbReference type="PANTHER" id="PTHR44167">
    <property type="entry name" value="OVARIAN-SPECIFIC SERINE/THREONINE-PROTEIN KINASE LOK-RELATED"/>
    <property type="match status" value="1"/>
</dbReference>
<dbReference type="SMART" id="SM00220">
    <property type="entry name" value="S_TKc"/>
    <property type="match status" value="1"/>
</dbReference>
<gene>
    <name evidence="2" type="ORF">GCM10007966_02160</name>
</gene>
<dbReference type="Pfam" id="PF00069">
    <property type="entry name" value="Pkinase"/>
    <property type="match status" value="1"/>
</dbReference>
<dbReference type="GO" id="GO:0005737">
    <property type="term" value="C:cytoplasm"/>
    <property type="evidence" value="ECO:0007669"/>
    <property type="project" value="TreeGrafter"/>
</dbReference>
<protein>
    <recommendedName>
        <fullName evidence="1">Protein kinase domain-containing protein</fullName>
    </recommendedName>
</protein>
<accession>A0A917N868</accession>
<dbReference type="GO" id="GO:0004674">
    <property type="term" value="F:protein serine/threonine kinase activity"/>
    <property type="evidence" value="ECO:0007669"/>
    <property type="project" value="TreeGrafter"/>
</dbReference>
<keyword evidence="3" id="KW-1185">Reference proteome</keyword>
<comment type="caution">
    <text evidence="2">The sequence shown here is derived from an EMBL/GenBank/DDBJ whole genome shotgun (WGS) entry which is preliminary data.</text>
</comment>
<dbReference type="Proteomes" id="UP000630149">
    <property type="component" value="Unassembled WGS sequence"/>
</dbReference>
<dbReference type="InterPro" id="IPR008271">
    <property type="entry name" value="Ser/Thr_kinase_AS"/>
</dbReference>
<evidence type="ECO:0000313" key="3">
    <source>
        <dbReference type="Proteomes" id="UP000630149"/>
    </source>
</evidence>
<proteinExistence type="predicted"/>
<dbReference type="EMBL" id="BMOB01000001">
    <property type="protein sequence ID" value="GGI76986.1"/>
    <property type="molecule type" value="Genomic_DNA"/>
</dbReference>
<dbReference type="Gene3D" id="1.10.510.10">
    <property type="entry name" value="Transferase(Phosphotransferase) domain 1"/>
    <property type="match status" value="1"/>
</dbReference>
<evidence type="ECO:0000259" key="1">
    <source>
        <dbReference type="PROSITE" id="PS50011"/>
    </source>
</evidence>